<reference evidence="3" key="1">
    <citation type="journal article" date="2018" name="Nat. Microbiol.">
        <title>Leveraging single-cell genomics to expand the fungal tree of life.</title>
        <authorList>
            <person name="Ahrendt S.R."/>
            <person name="Quandt C.A."/>
            <person name="Ciobanu D."/>
            <person name="Clum A."/>
            <person name="Salamov A."/>
            <person name="Andreopoulos B."/>
            <person name="Cheng J.F."/>
            <person name="Woyke T."/>
            <person name="Pelin A."/>
            <person name="Henrissat B."/>
            <person name="Reynolds N.K."/>
            <person name="Benny G.L."/>
            <person name="Smith M.E."/>
            <person name="James T.Y."/>
            <person name="Grigoriev I.V."/>
        </authorList>
    </citation>
    <scope>NUCLEOTIDE SEQUENCE [LARGE SCALE GENOMIC DNA]</scope>
</reference>
<organism evidence="2 3">
    <name type="scientific">Piptocephalis cylindrospora</name>
    <dbReference type="NCBI Taxonomy" id="1907219"/>
    <lineage>
        <taxon>Eukaryota</taxon>
        <taxon>Fungi</taxon>
        <taxon>Fungi incertae sedis</taxon>
        <taxon>Zoopagomycota</taxon>
        <taxon>Zoopagomycotina</taxon>
        <taxon>Zoopagomycetes</taxon>
        <taxon>Zoopagales</taxon>
        <taxon>Piptocephalidaceae</taxon>
        <taxon>Piptocephalis</taxon>
    </lineage>
</organism>
<feature type="compositionally biased region" description="Basic and acidic residues" evidence="1">
    <location>
        <begin position="123"/>
        <end position="136"/>
    </location>
</feature>
<dbReference type="EMBL" id="KZ988921">
    <property type="protein sequence ID" value="RKP11424.1"/>
    <property type="molecule type" value="Genomic_DNA"/>
</dbReference>
<keyword evidence="3" id="KW-1185">Reference proteome</keyword>
<gene>
    <name evidence="2" type="ORF">BJ684DRAFT_22010</name>
</gene>
<feature type="compositionally biased region" description="Gly residues" evidence="1">
    <location>
        <begin position="1"/>
        <end position="12"/>
    </location>
</feature>
<evidence type="ECO:0000256" key="1">
    <source>
        <dbReference type="SAM" id="MobiDB-lite"/>
    </source>
</evidence>
<protein>
    <submittedName>
        <fullName evidence="2">Uncharacterized protein</fullName>
    </submittedName>
</protein>
<feature type="region of interest" description="Disordered" evidence="1">
    <location>
        <begin position="1"/>
        <end position="206"/>
    </location>
</feature>
<feature type="compositionally biased region" description="Polar residues" evidence="1">
    <location>
        <begin position="197"/>
        <end position="206"/>
    </location>
</feature>
<name>A0A4P9XYH4_9FUNG</name>
<feature type="non-terminal residue" evidence="2">
    <location>
        <position position="1"/>
    </location>
</feature>
<dbReference type="Proteomes" id="UP000267251">
    <property type="component" value="Unassembled WGS sequence"/>
</dbReference>
<sequence length="206" mass="21561">REHGGGGNGGWGDAKYDSSAPVVGAWGKTEPPSKLTGASGWGSSEAPASNSSNWGESSWKESPTTEPSRQAEPSRIDVPIPDHSNWNGPSKTDTSFSEPSERDHGGASQTNDSSTNGSVQDGADTRNLRNVAKPEENGVGGDRSPQTMEQPKKTEWEGEGSTEAQKDAAAKENGWGSAVSKETEPAGWGENTEKGQSETPTTSGWS</sequence>
<evidence type="ECO:0000313" key="3">
    <source>
        <dbReference type="Proteomes" id="UP000267251"/>
    </source>
</evidence>
<evidence type="ECO:0000313" key="2">
    <source>
        <dbReference type="EMBL" id="RKP11424.1"/>
    </source>
</evidence>
<feature type="compositionally biased region" description="Polar residues" evidence="1">
    <location>
        <begin position="107"/>
        <end position="119"/>
    </location>
</feature>
<dbReference type="AlphaFoldDB" id="A0A4P9XYH4"/>
<feature type="compositionally biased region" description="Polar residues" evidence="1">
    <location>
        <begin position="46"/>
        <end position="68"/>
    </location>
</feature>
<accession>A0A4P9XYH4</accession>
<feature type="compositionally biased region" description="Polar residues" evidence="1">
    <location>
        <begin position="84"/>
        <end position="98"/>
    </location>
</feature>
<proteinExistence type="predicted"/>